<dbReference type="SUPFAM" id="SSF90123">
    <property type="entry name" value="ABC transporter transmembrane region"/>
    <property type="match status" value="1"/>
</dbReference>
<dbReference type="GO" id="GO:0015421">
    <property type="term" value="F:ABC-type oligopeptide transporter activity"/>
    <property type="evidence" value="ECO:0007669"/>
    <property type="project" value="TreeGrafter"/>
</dbReference>
<organism evidence="12 13">
    <name type="scientific">Salipaludibacillus neizhouensis</name>
    <dbReference type="NCBI Taxonomy" id="885475"/>
    <lineage>
        <taxon>Bacteria</taxon>
        <taxon>Bacillati</taxon>
        <taxon>Bacillota</taxon>
        <taxon>Bacilli</taxon>
        <taxon>Bacillales</taxon>
        <taxon>Bacillaceae</taxon>
    </lineage>
</organism>
<proteinExistence type="predicted"/>
<dbReference type="SUPFAM" id="SSF52540">
    <property type="entry name" value="P-loop containing nucleoside triphosphate hydrolases"/>
    <property type="match status" value="1"/>
</dbReference>
<feature type="transmembrane region" description="Helical" evidence="9">
    <location>
        <begin position="133"/>
        <end position="154"/>
    </location>
</feature>
<evidence type="ECO:0000256" key="1">
    <source>
        <dbReference type="ARBA" id="ARBA00004651"/>
    </source>
</evidence>
<dbReference type="InterPro" id="IPR017871">
    <property type="entry name" value="ABC_transporter-like_CS"/>
</dbReference>
<feature type="domain" description="ABC transporter" evidence="10">
    <location>
        <begin position="342"/>
        <end position="571"/>
    </location>
</feature>
<dbReference type="InterPro" id="IPR011527">
    <property type="entry name" value="ABC1_TM_dom"/>
</dbReference>
<dbReference type="PANTHER" id="PTHR43394">
    <property type="entry name" value="ATP-DEPENDENT PERMEASE MDL1, MITOCHONDRIAL"/>
    <property type="match status" value="1"/>
</dbReference>
<dbReference type="Proteomes" id="UP000281498">
    <property type="component" value="Unassembled WGS sequence"/>
</dbReference>
<evidence type="ECO:0000256" key="3">
    <source>
        <dbReference type="ARBA" id="ARBA00022475"/>
    </source>
</evidence>
<evidence type="ECO:0000259" key="11">
    <source>
        <dbReference type="PROSITE" id="PS50929"/>
    </source>
</evidence>
<dbReference type="InterPro" id="IPR014223">
    <property type="entry name" value="ABC_CydC/D"/>
</dbReference>
<dbReference type="RefSeq" id="WP_110937381.1">
    <property type="nucleotide sequence ID" value="NZ_KZ614146.1"/>
</dbReference>
<gene>
    <name evidence="12" type="primary">cydC</name>
    <name evidence="12" type="ORF">CR203_11515</name>
</gene>
<dbReference type="PROSITE" id="PS50929">
    <property type="entry name" value="ABC_TM1F"/>
    <property type="match status" value="1"/>
</dbReference>
<dbReference type="GO" id="GO:0005886">
    <property type="term" value="C:plasma membrane"/>
    <property type="evidence" value="ECO:0007669"/>
    <property type="project" value="UniProtKB-SubCell"/>
</dbReference>
<feature type="transmembrane region" description="Helical" evidence="9">
    <location>
        <begin position="249"/>
        <end position="267"/>
    </location>
</feature>
<dbReference type="FunFam" id="3.40.50.300:FF:000854">
    <property type="entry name" value="Multidrug ABC transporter ATP-binding protein"/>
    <property type="match status" value="1"/>
</dbReference>
<dbReference type="Gene3D" id="3.40.50.300">
    <property type="entry name" value="P-loop containing nucleotide triphosphate hydrolases"/>
    <property type="match status" value="1"/>
</dbReference>
<feature type="domain" description="ABC transmembrane type-1" evidence="11">
    <location>
        <begin position="21"/>
        <end position="288"/>
    </location>
</feature>
<feature type="transmembrane region" description="Helical" evidence="9">
    <location>
        <begin position="52"/>
        <end position="72"/>
    </location>
</feature>
<protein>
    <submittedName>
        <fullName evidence="12">Thiol reductant ABC exporter subunit CydC</fullName>
    </submittedName>
</protein>
<feature type="transmembrane region" description="Helical" evidence="9">
    <location>
        <begin position="18"/>
        <end position="37"/>
    </location>
</feature>
<dbReference type="InterPro" id="IPR027417">
    <property type="entry name" value="P-loop_NTPase"/>
</dbReference>
<keyword evidence="6" id="KW-0067">ATP-binding</keyword>
<sequence length="577" mass="65068">MKELGIVVKLVMKEKKDVFYSILFGFLAGMATVSLFANSGYLISKAAVTPPLYVLTVSIALLKLFSVTRALTRYAERYYSHRATFTILSNLRVHFFERLEPLVPGIFQKYRSGDLLSRIVGDVESLQNFFLRVYYPPIVMIIVFLSTIAFTMYFSVEVAIVLILGLILTGVIVPGWFAWKRKNIESKLRVQRGELSTETTEFLYGFLDLKIHQKQKEKEQQLTNASNSYIEEQERDGVRGLFNHSVNQMVSLTVSWFILVIGGYLVSAGQLDGVFLAMLVMISLTVFENSTPMAVFPSHYEDSRLAASRLFSVVGGQKQDTNKSSEKPKELKQLDNRDAWTIEMENVSFAFPDEKRLALDNVSLNFPAGSKTAIVGPSGSGKSTLLQLLLKVYEASKGNVRLQGESIDQIENKSVWKGTNIVLQHNHFFYGTIRDNLLIAGDELTDEAMLQALGKVQLGKFALDDRVLEHGQNLSGGEKQRLAIARVILKGSRLWLLDEPTSSVDALTESIIFQHLLEQAKEDTLILISHRLTGLEQMDRIIVMEHGKMIESGTFSELMDKKGYFYEMKQIEKSVFT</sequence>
<evidence type="ECO:0000259" key="10">
    <source>
        <dbReference type="PROSITE" id="PS50893"/>
    </source>
</evidence>
<keyword evidence="8 9" id="KW-0472">Membrane</keyword>
<dbReference type="NCBIfam" id="TIGR02868">
    <property type="entry name" value="CydC"/>
    <property type="match status" value="1"/>
</dbReference>
<comment type="caution">
    <text evidence="12">The sequence shown here is derived from an EMBL/GenBank/DDBJ whole genome shotgun (WGS) entry which is preliminary data.</text>
</comment>
<keyword evidence="5" id="KW-0547">Nucleotide-binding</keyword>
<evidence type="ECO:0000256" key="2">
    <source>
        <dbReference type="ARBA" id="ARBA00022448"/>
    </source>
</evidence>
<dbReference type="AlphaFoldDB" id="A0A3A9KBY9"/>
<dbReference type="GO" id="GO:0016887">
    <property type="term" value="F:ATP hydrolysis activity"/>
    <property type="evidence" value="ECO:0007669"/>
    <property type="project" value="InterPro"/>
</dbReference>
<keyword evidence="13" id="KW-1185">Reference proteome</keyword>
<dbReference type="OrthoDB" id="9802264at2"/>
<dbReference type="Pfam" id="PF00005">
    <property type="entry name" value="ABC_tran"/>
    <property type="match status" value="1"/>
</dbReference>
<evidence type="ECO:0000256" key="4">
    <source>
        <dbReference type="ARBA" id="ARBA00022692"/>
    </source>
</evidence>
<dbReference type="PROSITE" id="PS50893">
    <property type="entry name" value="ABC_TRANSPORTER_2"/>
    <property type="match status" value="1"/>
</dbReference>
<feature type="transmembrane region" description="Helical" evidence="9">
    <location>
        <begin position="160"/>
        <end position="179"/>
    </location>
</feature>
<dbReference type="GO" id="GO:0045454">
    <property type="term" value="P:cell redox homeostasis"/>
    <property type="evidence" value="ECO:0007669"/>
    <property type="project" value="InterPro"/>
</dbReference>
<dbReference type="EMBL" id="PDOE01000004">
    <property type="protein sequence ID" value="RKL67133.1"/>
    <property type="molecule type" value="Genomic_DNA"/>
</dbReference>
<evidence type="ECO:0000256" key="5">
    <source>
        <dbReference type="ARBA" id="ARBA00022741"/>
    </source>
</evidence>
<dbReference type="InterPro" id="IPR003439">
    <property type="entry name" value="ABC_transporter-like_ATP-bd"/>
</dbReference>
<evidence type="ECO:0000313" key="12">
    <source>
        <dbReference type="EMBL" id="RKL67133.1"/>
    </source>
</evidence>
<dbReference type="GO" id="GO:0034775">
    <property type="term" value="P:glutathione transmembrane transport"/>
    <property type="evidence" value="ECO:0007669"/>
    <property type="project" value="InterPro"/>
</dbReference>
<keyword evidence="2" id="KW-0813">Transport</keyword>
<comment type="subcellular location">
    <subcellularLocation>
        <location evidence="1">Cell membrane</location>
        <topology evidence="1">Multi-pass membrane protein</topology>
    </subcellularLocation>
</comment>
<keyword evidence="4 9" id="KW-0812">Transmembrane</keyword>
<evidence type="ECO:0000256" key="9">
    <source>
        <dbReference type="SAM" id="Phobius"/>
    </source>
</evidence>
<accession>A0A3A9KBY9</accession>
<dbReference type="SMART" id="SM00382">
    <property type="entry name" value="AAA"/>
    <property type="match status" value="1"/>
</dbReference>
<dbReference type="CDD" id="cd03228">
    <property type="entry name" value="ABCC_MRP_Like"/>
    <property type="match status" value="1"/>
</dbReference>
<dbReference type="PROSITE" id="PS00211">
    <property type="entry name" value="ABC_TRANSPORTER_1"/>
    <property type="match status" value="1"/>
</dbReference>
<keyword evidence="3" id="KW-1003">Cell membrane</keyword>
<name>A0A3A9KBY9_9BACI</name>
<evidence type="ECO:0000256" key="6">
    <source>
        <dbReference type="ARBA" id="ARBA00022840"/>
    </source>
</evidence>
<dbReference type="GO" id="GO:0005524">
    <property type="term" value="F:ATP binding"/>
    <property type="evidence" value="ECO:0007669"/>
    <property type="project" value="UniProtKB-KW"/>
</dbReference>
<dbReference type="CDD" id="cd18585">
    <property type="entry name" value="ABC_6TM_CydC"/>
    <property type="match status" value="1"/>
</dbReference>
<evidence type="ECO:0000313" key="13">
    <source>
        <dbReference type="Proteomes" id="UP000281498"/>
    </source>
</evidence>
<evidence type="ECO:0000256" key="7">
    <source>
        <dbReference type="ARBA" id="ARBA00022989"/>
    </source>
</evidence>
<dbReference type="Pfam" id="PF00664">
    <property type="entry name" value="ABC_membrane"/>
    <property type="match status" value="1"/>
</dbReference>
<reference evidence="12 13" key="1">
    <citation type="submission" date="2017-10" db="EMBL/GenBank/DDBJ databases">
        <title>Bacillus sp. nov., a halophilic bacterium isolated from a Keqin Lake.</title>
        <authorList>
            <person name="Wang H."/>
        </authorList>
    </citation>
    <scope>NUCLEOTIDE SEQUENCE [LARGE SCALE GENOMIC DNA]</scope>
    <source>
        <strain evidence="12 13">KCTC 13187</strain>
    </source>
</reference>
<dbReference type="InterPro" id="IPR039421">
    <property type="entry name" value="Type_1_exporter"/>
</dbReference>
<dbReference type="Gene3D" id="1.20.1560.10">
    <property type="entry name" value="ABC transporter type 1, transmembrane domain"/>
    <property type="match status" value="1"/>
</dbReference>
<dbReference type="PANTHER" id="PTHR43394:SF1">
    <property type="entry name" value="ATP-BINDING CASSETTE SUB-FAMILY B MEMBER 10, MITOCHONDRIAL"/>
    <property type="match status" value="1"/>
</dbReference>
<keyword evidence="7 9" id="KW-1133">Transmembrane helix</keyword>
<evidence type="ECO:0000256" key="8">
    <source>
        <dbReference type="ARBA" id="ARBA00023136"/>
    </source>
</evidence>
<dbReference type="InterPro" id="IPR003593">
    <property type="entry name" value="AAA+_ATPase"/>
</dbReference>
<dbReference type="InterPro" id="IPR036640">
    <property type="entry name" value="ABC1_TM_sf"/>
</dbReference>